<evidence type="ECO:0000256" key="5">
    <source>
        <dbReference type="ARBA" id="ARBA00022833"/>
    </source>
</evidence>
<dbReference type="InterPro" id="IPR005733">
    <property type="entry name" value="TopoI_bac-type"/>
</dbReference>
<feature type="compositionally biased region" description="Basic residues" evidence="11">
    <location>
        <begin position="689"/>
        <end position="721"/>
    </location>
</feature>
<dbReference type="InterPro" id="IPR003601">
    <property type="entry name" value="Topo_IA_2"/>
</dbReference>
<evidence type="ECO:0000259" key="12">
    <source>
        <dbReference type="PROSITE" id="PS50880"/>
    </source>
</evidence>
<keyword evidence="5" id="KW-0862">Zinc</keyword>
<dbReference type="InterPro" id="IPR034149">
    <property type="entry name" value="TOPRIM_TopoI"/>
</dbReference>
<dbReference type="InterPro" id="IPR013824">
    <property type="entry name" value="Topo_IA_cen_sub1"/>
</dbReference>
<evidence type="ECO:0000256" key="9">
    <source>
        <dbReference type="ARBA" id="ARBA00023235"/>
    </source>
</evidence>
<evidence type="ECO:0000256" key="8">
    <source>
        <dbReference type="ARBA" id="ARBA00023125"/>
    </source>
</evidence>
<keyword evidence="8 10" id="KW-0238">DNA-binding</keyword>
<dbReference type="InterPro" id="IPR006171">
    <property type="entry name" value="TOPRIM_dom"/>
</dbReference>
<dbReference type="PANTHER" id="PTHR42785">
    <property type="entry name" value="DNA TOPOISOMERASE, TYPE IA, CORE"/>
    <property type="match status" value="1"/>
</dbReference>
<feature type="site" description="Interaction with DNA" evidence="10">
    <location>
        <position position="152"/>
    </location>
</feature>
<dbReference type="STRING" id="706433.HMPREF9430_00775"/>
<dbReference type="PROSITE" id="PS50880">
    <property type="entry name" value="TOPRIM"/>
    <property type="match status" value="1"/>
</dbReference>
<dbReference type="PANTHER" id="PTHR42785:SF1">
    <property type="entry name" value="DNA TOPOISOMERASE"/>
    <property type="match status" value="1"/>
</dbReference>
<dbReference type="PROSITE" id="PS52039">
    <property type="entry name" value="TOPO_IA_2"/>
    <property type="match status" value="1"/>
</dbReference>
<proteinExistence type="inferred from homology"/>
<dbReference type="InterPro" id="IPR023405">
    <property type="entry name" value="Topo_IA_core_domain"/>
</dbReference>
<comment type="caution">
    <text evidence="10">Lacks conserved residue(s) required for the propagation of feature annotation.</text>
</comment>
<dbReference type="PRINTS" id="PR00417">
    <property type="entry name" value="PRTPISMRASEI"/>
</dbReference>
<organism evidence="14 15">
    <name type="scientific">Solobacterium moorei F0204</name>
    <dbReference type="NCBI Taxonomy" id="706433"/>
    <lineage>
        <taxon>Bacteria</taxon>
        <taxon>Bacillati</taxon>
        <taxon>Bacillota</taxon>
        <taxon>Erysipelotrichia</taxon>
        <taxon>Erysipelotrichales</taxon>
        <taxon>Erysipelotrichaceae</taxon>
        <taxon>Solobacterium</taxon>
    </lineage>
</organism>
<dbReference type="SUPFAM" id="SSF57783">
    <property type="entry name" value="Zinc beta-ribbon"/>
    <property type="match status" value="2"/>
</dbReference>
<dbReference type="GO" id="GO:0003917">
    <property type="term" value="F:DNA topoisomerase type I (single strand cut, ATP-independent) activity"/>
    <property type="evidence" value="ECO:0007669"/>
    <property type="project" value="UniProtKB-UniRule"/>
</dbReference>
<comment type="subunit">
    <text evidence="10">Monomer.</text>
</comment>
<evidence type="ECO:0000256" key="10">
    <source>
        <dbReference type="HAMAP-Rule" id="MF_00952"/>
    </source>
</evidence>
<dbReference type="GO" id="GO:0005694">
    <property type="term" value="C:chromosome"/>
    <property type="evidence" value="ECO:0007669"/>
    <property type="project" value="InterPro"/>
</dbReference>
<feature type="site" description="Interaction with DNA" evidence="10">
    <location>
        <position position="156"/>
    </location>
</feature>
<dbReference type="NCBIfam" id="TIGR01051">
    <property type="entry name" value="topA_bact"/>
    <property type="match status" value="1"/>
</dbReference>
<dbReference type="SUPFAM" id="SSF56712">
    <property type="entry name" value="Prokaryotic type I DNA topoisomerase"/>
    <property type="match status" value="1"/>
</dbReference>
<dbReference type="Pfam" id="PF01396">
    <property type="entry name" value="Zn_ribbon_Top1"/>
    <property type="match status" value="2"/>
</dbReference>
<dbReference type="InterPro" id="IPR013497">
    <property type="entry name" value="Topo_IA_cen"/>
</dbReference>
<gene>
    <name evidence="10 14" type="primary">topA</name>
    <name evidence="14" type="ORF">HMPREF9430_00775</name>
</gene>
<feature type="domain" description="Toprim" evidence="12">
    <location>
        <begin position="13"/>
        <end position="126"/>
    </location>
</feature>
<feature type="site" description="Interaction with DNA" evidence="10">
    <location>
        <position position="43"/>
    </location>
</feature>
<dbReference type="CDD" id="cd00186">
    <property type="entry name" value="TOP1Ac"/>
    <property type="match status" value="1"/>
</dbReference>
<keyword evidence="6" id="KW-0460">Magnesium</keyword>
<dbReference type="InterPro" id="IPR013498">
    <property type="entry name" value="Topo_IA_Znf"/>
</dbReference>
<feature type="active site" description="O-(5'-phospho-DNA)-tyrosine intermediate" evidence="10">
    <location>
        <position position="308"/>
    </location>
</feature>
<dbReference type="Gene3D" id="3.40.50.140">
    <property type="match status" value="1"/>
</dbReference>
<evidence type="ECO:0000313" key="14">
    <source>
        <dbReference type="EMBL" id="EFW24746.1"/>
    </source>
</evidence>
<dbReference type="Gene3D" id="3.30.65.10">
    <property type="entry name" value="Bacterial Topoisomerase I, domain 1"/>
    <property type="match status" value="2"/>
</dbReference>
<reference evidence="14 15" key="1">
    <citation type="submission" date="2010-08" db="EMBL/GenBank/DDBJ databases">
        <authorList>
            <person name="Weinstock G."/>
            <person name="Sodergren E."/>
            <person name="Clifton S."/>
            <person name="Fulton L."/>
            <person name="Fulton B."/>
            <person name="Courtney L."/>
            <person name="Fronick C."/>
            <person name="Harrison M."/>
            <person name="Strong C."/>
            <person name="Farmer C."/>
            <person name="Delahaunty K."/>
            <person name="Markovic C."/>
            <person name="Hall O."/>
            <person name="Minx P."/>
            <person name="Tomlinson C."/>
            <person name="Mitreva M."/>
            <person name="Hou S."/>
            <person name="Chen J."/>
            <person name="Wollam A."/>
            <person name="Pepin K.H."/>
            <person name="Johnson M."/>
            <person name="Bhonagiri V."/>
            <person name="Zhang X."/>
            <person name="Suruliraj S."/>
            <person name="Warren W."/>
            <person name="Chinwalla A."/>
            <person name="Mardis E.R."/>
            <person name="Wilson R.K."/>
        </authorList>
    </citation>
    <scope>NUCLEOTIDE SEQUENCE [LARGE SCALE GENOMIC DNA]</scope>
    <source>
        <strain evidence="14 15">F0204</strain>
    </source>
</reference>
<comment type="similarity">
    <text evidence="2 10">Belongs to the type IA topoisomerase family.</text>
</comment>
<keyword evidence="9 10" id="KW-0413">Isomerase</keyword>
<comment type="caution">
    <text evidence="14">The sequence shown here is derived from an EMBL/GenBank/DDBJ whole genome shotgun (WGS) entry which is preliminary data.</text>
</comment>
<dbReference type="Proteomes" id="UP000004097">
    <property type="component" value="Unassembled WGS sequence"/>
</dbReference>
<dbReference type="InterPro" id="IPR013826">
    <property type="entry name" value="Topo_IA_cen_sub3"/>
</dbReference>
<evidence type="ECO:0000313" key="15">
    <source>
        <dbReference type="Proteomes" id="UP000004097"/>
    </source>
</evidence>
<dbReference type="GO" id="GO:0003677">
    <property type="term" value="F:DNA binding"/>
    <property type="evidence" value="ECO:0007669"/>
    <property type="project" value="UniProtKB-KW"/>
</dbReference>
<feature type="domain" description="Topo IA-type catalytic" evidence="13">
    <location>
        <begin position="142"/>
        <end position="569"/>
    </location>
</feature>
<dbReference type="PROSITE" id="PS00396">
    <property type="entry name" value="TOPO_IA_1"/>
    <property type="match status" value="1"/>
</dbReference>
<evidence type="ECO:0000256" key="7">
    <source>
        <dbReference type="ARBA" id="ARBA00023029"/>
    </source>
</evidence>
<evidence type="ECO:0000259" key="13">
    <source>
        <dbReference type="PROSITE" id="PS52039"/>
    </source>
</evidence>
<feature type="compositionally biased region" description="Basic and acidic residues" evidence="11">
    <location>
        <begin position="673"/>
        <end position="688"/>
    </location>
</feature>
<comment type="catalytic activity">
    <reaction evidence="1 10">
        <text>ATP-independent breakage of single-stranded DNA, followed by passage and rejoining.</text>
        <dbReference type="EC" id="5.6.2.1"/>
    </reaction>
</comment>
<dbReference type="Pfam" id="PF01751">
    <property type="entry name" value="Toprim"/>
    <property type="match status" value="1"/>
</dbReference>
<keyword evidence="15" id="KW-1185">Reference proteome</keyword>
<dbReference type="Gene3D" id="1.10.460.10">
    <property type="entry name" value="Topoisomerase I, domain 2"/>
    <property type="match status" value="1"/>
</dbReference>
<dbReference type="HOGENOM" id="CLU_002929_4_3_9"/>
<dbReference type="HAMAP" id="MF_00952">
    <property type="entry name" value="Topoisom_1_prok"/>
    <property type="match status" value="1"/>
</dbReference>
<evidence type="ECO:0000256" key="4">
    <source>
        <dbReference type="ARBA" id="ARBA00022771"/>
    </source>
</evidence>
<dbReference type="AlphaFoldDB" id="E7MMK8"/>
<dbReference type="InterPro" id="IPR013825">
    <property type="entry name" value="Topo_IA_cen_sub2"/>
</dbReference>
<protein>
    <recommendedName>
        <fullName evidence="10">DNA topoisomerase 1</fullName>
        <ecNumber evidence="10">5.6.2.1</ecNumber>
    </recommendedName>
    <alternativeName>
        <fullName evidence="10">DNA topoisomerase I</fullName>
    </alternativeName>
</protein>
<feature type="site" description="Interaction with DNA" evidence="10">
    <location>
        <position position="153"/>
    </location>
</feature>
<keyword evidence="7 10" id="KW-0799">Topoisomerase</keyword>
<dbReference type="EC" id="5.6.2.1" evidence="10"/>
<evidence type="ECO:0000256" key="1">
    <source>
        <dbReference type="ARBA" id="ARBA00000213"/>
    </source>
</evidence>
<sequence>MEKNFAQGGTNMKNLVIVESPSKSKTIGKYLGKDYTVVSSKGHIRDLATRGKEGLGVDVENDFAPTYEISKDKKETVKELREEAAKAKRVYLATDPDREGEAISWHLAQELGLAEEAIDRVTFHEITKNAVQEAFQSPRAIDMDLVHSQETRRILDRIIGFKLSKLLHNKIRSKSAGRVQSVALKLVVEREKEIQAFIPEEYWTLDAKFHKDKIDFSASLAKINGKKAELKTQEEAQKAYDACQGNFVVSNIKSTTRKREARPPFITSTLQQEASTKLSFSAKRTMSIAQRLYEGVDVGNGQEGLITYMRTDSTRLSDVYVNGARELIQNEYGKQYLGRYHVSNDANSQDAHEAIRPTSLANTPEKLKAHLTSEQYKLYALIYARALSSLMSAAKYDSLTLTLSQNGYDFTASGSTMKFDGYLKVYGEYESGKDVVLPSFEEQEQIAAKELKANQHFTEPPARYTEAKLIKALEEDGIGRPSTYAMIIDTIQARGYVTLEKASESSRTKVFKPTEQGILTTEKLDEFFQDIINVRYTAKMESTLDEIADGTAEEVTTLKDFYNRFQPLLEHAYENMEKKELEKVGEICPDCGGELVYRTGRFGKFISCSNFPTCRYTRQIDKPEKEKPEPTGKMCPDCGSELLKRKSRYGTYFLGCSNFPKCHYMENLEGERIVSKKDKAKAEKEIKTTKKTSAKKTTKKAATKKTTTKKTTTKRTKKNEE</sequence>
<evidence type="ECO:0000256" key="6">
    <source>
        <dbReference type="ARBA" id="ARBA00022842"/>
    </source>
</evidence>
<feature type="site" description="Interaction with DNA" evidence="10">
    <location>
        <position position="494"/>
    </location>
</feature>
<dbReference type="EMBL" id="AECQ01000012">
    <property type="protein sequence ID" value="EFW24746.1"/>
    <property type="molecule type" value="Genomic_DNA"/>
</dbReference>
<dbReference type="eggNOG" id="COG0550">
    <property type="taxonomic scope" value="Bacteria"/>
</dbReference>
<dbReference type="InterPro" id="IPR028612">
    <property type="entry name" value="Topoisom_1_IA"/>
</dbReference>
<dbReference type="InterPro" id="IPR000380">
    <property type="entry name" value="Topo_IA"/>
</dbReference>
<dbReference type="Gene3D" id="2.70.20.10">
    <property type="entry name" value="Topoisomerase I, domain 3"/>
    <property type="match status" value="1"/>
</dbReference>
<dbReference type="SMART" id="SM00493">
    <property type="entry name" value="TOPRIM"/>
    <property type="match status" value="1"/>
</dbReference>
<comment type="function">
    <text evidence="10">Releases the supercoiling and torsional tension of DNA, which is introduced during the DNA replication and transcription, by transiently cleaving and rejoining one strand of the DNA duplex. Introduces a single-strand break via transesterification at a target site in duplex DNA. The scissile phosphodiester is attacked by the catalytic tyrosine of the enzyme, resulting in the formation of a DNA-(5'-phosphotyrosyl)-enzyme intermediate and the expulsion of a 3'-OH DNA strand. The free DNA strand then undergoes passage around the unbroken strand, thus removing DNA supercoils. Finally, in the religation step, the DNA 3'-OH attacks the covalent intermediate to expel the active-site tyrosine and restore the DNA phosphodiester backbone.</text>
</comment>
<evidence type="ECO:0000256" key="2">
    <source>
        <dbReference type="ARBA" id="ARBA00009446"/>
    </source>
</evidence>
<dbReference type="GO" id="GO:0006265">
    <property type="term" value="P:DNA topological change"/>
    <property type="evidence" value="ECO:0007669"/>
    <property type="project" value="UniProtKB-UniRule"/>
</dbReference>
<feature type="region of interest" description="Disordered" evidence="11">
    <location>
        <begin position="673"/>
        <end position="721"/>
    </location>
</feature>
<dbReference type="SMART" id="SM00437">
    <property type="entry name" value="TOP1Ac"/>
    <property type="match status" value="1"/>
</dbReference>
<feature type="region of interest" description="Interaction with DNA" evidence="10">
    <location>
        <begin position="175"/>
        <end position="180"/>
    </location>
</feature>
<dbReference type="GO" id="GO:0008270">
    <property type="term" value="F:zinc ion binding"/>
    <property type="evidence" value="ECO:0007669"/>
    <property type="project" value="UniProtKB-KW"/>
</dbReference>
<dbReference type="InterPro" id="IPR003602">
    <property type="entry name" value="Topo_IA_DNA-bd_dom"/>
</dbReference>
<dbReference type="CDD" id="cd03363">
    <property type="entry name" value="TOPRIM_TopoIA_TopoI"/>
    <property type="match status" value="1"/>
</dbReference>
<dbReference type="InterPro" id="IPR023406">
    <property type="entry name" value="Topo_IA_AS"/>
</dbReference>
<feature type="site" description="Interaction with DNA" evidence="10">
    <location>
        <position position="310"/>
    </location>
</feature>
<name>E7MMK8_9FIRM</name>
<dbReference type="SMART" id="SM00436">
    <property type="entry name" value="TOP1Bc"/>
    <property type="match status" value="1"/>
</dbReference>
<dbReference type="Gene3D" id="1.10.290.10">
    <property type="entry name" value="Topoisomerase I, domain 4"/>
    <property type="match status" value="1"/>
</dbReference>
<keyword evidence="4" id="KW-0863">Zinc-finger</keyword>
<keyword evidence="3" id="KW-0479">Metal-binding</keyword>
<evidence type="ECO:0000256" key="3">
    <source>
        <dbReference type="ARBA" id="ARBA00022723"/>
    </source>
</evidence>
<evidence type="ECO:0000256" key="11">
    <source>
        <dbReference type="SAM" id="MobiDB-lite"/>
    </source>
</evidence>
<dbReference type="Pfam" id="PF01131">
    <property type="entry name" value="Topoisom_bac"/>
    <property type="match status" value="1"/>
</dbReference>
<accession>E7MMK8</accession>